<name>A0A162PU52_PHYB8</name>
<dbReference type="RefSeq" id="XP_018294047.1">
    <property type="nucleotide sequence ID" value="XM_018435346.1"/>
</dbReference>
<dbReference type="AlphaFoldDB" id="A0A162PU52"/>
<evidence type="ECO:0000313" key="2">
    <source>
        <dbReference type="Proteomes" id="UP000077315"/>
    </source>
</evidence>
<gene>
    <name evidence="1" type="ORF">PHYBLDRAFT_165982</name>
</gene>
<dbReference type="GeneID" id="28996252"/>
<proteinExistence type="predicted"/>
<protein>
    <submittedName>
        <fullName evidence="1">Uncharacterized protein</fullName>
    </submittedName>
</protein>
<dbReference type="EMBL" id="KV440976">
    <property type="protein sequence ID" value="OAD76007.1"/>
    <property type="molecule type" value="Genomic_DNA"/>
</dbReference>
<dbReference type="VEuPathDB" id="FungiDB:PHYBLDRAFT_165982"/>
<reference evidence="2" key="1">
    <citation type="submission" date="2015-06" db="EMBL/GenBank/DDBJ databases">
        <title>Expansion of signal transduction pathways in fungi by whole-genome duplication.</title>
        <authorList>
            <consortium name="DOE Joint Genome Institute"/>
            <person name="Corrochano L.M."/>
            <person name="Kuo A."/>
            <person name="Marcet-Houben M."/>
            <person name="Polaino S."/>
            <person name="Salamov A."/>
            <person name="Villalobos J.M."/>
            <person name="Alvarez M.I."/>
            <person name="Avalos J."/>
            <person name="Benito E.P."/>
            <person name="Benoit I."/>
            <person name="Burger G."/>
            <person name="Camino L.P."/>
            <person name="Canovas D."/>
            <person name="Cerda-Olmedo E."/>
            <person name="Cheng J.-F."/>
            <person name="Dominguez A."/>
            <person name="Elias M."/>
            <person name="Eslava A.P."/>
            <person name="Glaser F."/>
            <person name="Grimwood J."/>
            <person name="Gutierrez G."/>
            <person name="Heitman J."/>
            <person name="Henrissat B."/>
            <person name="Iturriaga E.A."/>
            <person name="Lang B.F."/>
            <person name="Lavin J.L."/>
            <person name="Lee S."/>
            <person name="Li W."/>
            <person name="Lindquist E."/>
            <person name="Lopez-Garcia S."/>
            <person name="Luque E.M."/>
            <person name="Marcos A.T."/>
            <person name="Martin J."/>
            <person name="McCluskey K."/>
            <person name="Medina H.R."/>
            <person name="Miralles-Duran A."/>
            <person name="Miyazaki A."/>
            <person name="Munoz-Torres E."/>
            <person name="Oguiza J.A."/>
            <person name="Ohm R."/>
            <person name="Olmedo M."/>
            <person name="Orejas M."/>
            <person name="Ortiz-Castellanos L."/>
            <person name="Pisabarro A.G."/>
            <person name="Rodriguez-Romero J."/>
            <person name="Ruiz-Herrera J."/>
            <person name="Ruiz-Vazquez R."/>
            <person name="Sanz C."/>
            <person name="Schackwitz W."/>
            <person name="Schmutz J."/>
            <person name="Shahriari M."/>
            <person name="Shelest E."/>
            <person name="Silva-Franco F."/>
            <person name="Soanes D."/>
            <person name="Syed K."/>
            <person name="Tagua V.G."/>
            <person name="Talbot N.J."/>
            <person name="Thon M."/>
            <person name="De vries R.P."/>
            <person name="Wiebenga A."/>
            <person name="Yadav J.S."/>
            <person name="Braun E.L."/>
            <person name="Baker S."/>
            <person name="Garre V."/>
            <person name="Horwitz B."/>
            <person name="Torres-Martinez S."/>
            <person name="Idnurm A."/>
            <person name="Herrera-Estrella A."/>
            <person name="Gabaldon T."/>
            <person name="Grigoriev I.V."/>
        </authorList>
    </citation>
    <scope>NUCLEOTIDE SEQUENCE [LARGE SCALE GENOMIC DNA]</scope>
    <source>
        <strain evidence="2">NRRL 1555(-)</strain>
    </source>
</reference>
<accession>A0A162PU52</accession>
<evidence type="ECO:0000313" key="1">
    <source>
        <dbReference type="EMBL" id="OAD76007.1"/>
    </source>
</evidence>
<dbReference type="InParanoid" id="A0A162PU52"/>
<sequence>MQQLQEKKSNSHFTARREETLLQYIMFEHSEYQPWGQREATWERVTAAVNWIDSSEGDISAITAWRQYKSLMASYKRHQAHNQFQSKIYEPYSETDRLLCMLVDMEKDLKLQSEQRDAAKVAETQEKAEKEQLIQDRATNAIHPPSTSTSAPRMEKVSMSDASTMMQMLKEEVETVLDPVMDQKILSRLDEIDMKVDHVIDLLSSIHLGNGNSEVFTLEITPTGLPLEPQSDMIL</sequence>
<keyword evidence="2" id="KW-1185">Reference proteome</keyword>
<dbReference type="Proteomes" id="UP000077315">
    <property type="component" value="Unassembled WGS sequence"/>
</dbReference>
<organism evidence="1 2">
    <name type="scientific">Phycomyces blakesleeanus (strain ATCC 8743b / DSM 1359 / FGSC 10004 / NBRC 33097 / NRRL 1555)</name>
    <dbReference type="NCBI Taxonomy" id="763407"/>
    <lineage>
        <taxon>Eukaryota</taxon>
        <taxon>Fungi</taxon>
        <taxon>Fungi incertae sedis</taxon>
        <taxon>Mucoromycota</taxon>
        <taxon>Mucoromycotina</taxon>
        <taxon>Mucoromycetes</taxon>
        <taxon>Mucorales</taxon>
        <taxon>Phycomycetaceae</taxon>
        <taxon>Phycomyces</taxon>
    </lineage>
</organism>